<protein>
    <submittedName>
        <fullName evidence="1">Uncharacterized protein</fullName>
    </submittedName>
</protein>
<name>A0A218MLW0_9VIRU</name>
<evidence type="ECO:0000313" key="1">
    <source>
        <dbReference type="EMBL" id="ASF00286.1"/>
    </source>
</evidence>
<reference evidence="1" key="1">
    <citation type="submission" date="2016-10" db="EMBL/GenBank/DDBJ databases">
        <authorList>
            <person name="Varghese N."/>
        </authorList>
    </citation>
    <scope>NUCLEOTIDE SEQUENCE</scope>
</reference>
<reference evidence="1" key="2">
    <citation type="journal article" date="2017" name="Nat. Commun.">
        <title>Single-virus genomics reveals hidden cosmopolitan and abundant viruses.</title>
        <authorList>
            <person name="Martinez-Hernandez F."/>
            <person name="Fornas O."/>
            <person name="Lluesma Gomez M."/>
            <person name="Bolduc B."/>
            <person name="de la Cruz Pena M.J."/>
            <person name="Martinez J.M."/>
            <person name="Anton J."/>
            <person name="Gasol J.M."/>
            <person name="Rosselli R."/>
            <person name="Rodriguez-Valera F."/>
            <person name="Sullivan M.B."/>
            <person name="Acinas S.G."/>
            <person name="Martinez-Garcia M."/>
        </authorList>
    </citation>
    <scope>NUCLEOTIDE SEQUENCE</scope>
</reference>
<sequence length="56" mass="6555">MSKQEEGLKRSKYYSSRYDHYISMGYSNGQSSKLAHVDLAKKFKQKNPTIDKLKQI</sequence>
<proteinExistence type="predicted"/>
<accession>A0A218MLW0</accession>
<dbReference type="EMBL" id="KY052826">
    <property type="protein sequence ID" value="ASF00286.1"/>
    <property type="molecule type" value="Genomic_DNA"/>
</dbReference>
<organism evidence="1">
    <name type="scientific">uncultured virus</name>
    <dbReference type="NCBI Taxonomy" id="340016"/>
    <lineage>
        <taxon>Viruses</taxon>
        <taxon>environmental samples</taxon>
    </lineage>
</organism>